<accession>A0ABS1KYY6</accession>
<dbReference type="Pfam" id="PF13618">
    <property type="entry name" value="Gluconate_2-dh3"/>
    <property type="match status" value="1"/>
</dbReference>
<evidence type="ECO:0000313" key="1">
    <source>
        <dbReference type="EMBL" id="MBL0743902.1"/>
    </source>
</evidence>
<gene>
    <name evidence="1" type="ORF">JI741_21905</name>
</gene>
<sequence length="199" mass="21604">MDRREALKRTALMMGGMVSAPAIMGILNGCAAKPTINWKPVFLTEPQGTLVSLVADIIIPKTDTPGASETGVPAFIDLMLKDVYDADTQEHYTKGLAEFDAAAKQEHGDIFIELSPEQQAAFVKKIHDAAVEEERNRKPEPGKPAPKRSFILMTKELTLLGFFTSKPGATQVLQYEAVPGSYKGCIPLKEAGNGKTWAT</sequence>
<dbReference type="InterPro" id="IPR027056">
    <property type="entry name" value="Gluconate_2DH_su3"/>
</dbReference>
<dbReference type="RefSeq" id="WP_202013485.1">
    <property type="nucleotide sequence ID" value="NZ_JAERRB010000008.1"/>
</dbReference>
<organism evidence="1 2">
    <name type="scientific">Chryseolinea lacunae</name>
    <dbReference type="NCBI Taxonomy" id="2801331"/>
    <lineage>
        <taxon>Bacteria</taxon>
        <taxon>Pseudomonadati</taxon>
        <taxon>Bacteroidota</taxon>
        <taxon>Cytophagia</taxon>
        <taxon>Cytophagales</taxon>
        <taxon>Fulvivirgaceae</taxon>
        <taxon>Chryseolinea</taxon>
    </lineage>
</organism>
<evidence type="ECO:0000313" key="2">
    <source>
        <dbReference type="Proteomes" id="UP000613030"/>
    </source>
</evidence>
<protein>
    <submittedName>
        <fullName evidence="1">Gluconate 2-dehydrogenase subunit 3 family protein</fullName>
    </submittedName>
</protein>
<keyword evidence="2" id="KW-1185">Reference proteome</keyword>
<proteinExistence type="predicted"/>
<dbReference type="Proteomes" id="UP000613030">
    <property type="component" value="Unassembled WGS sequence"/>
</dbReference>
<dbReference type="EMBL" id="JAERRB010000008">
    <property type="protein sequence ID" value="MBL0743902.1"/>
    <property type="molecule type" value="Genomic_DNA"/>
</dbReference>
<comment type="caution">
    <text evidence="1">The sequence shown here is derived from an EMBL/GenBank/DDBJ whole genome shotgun (WGS) entry which is preliminary data.</text>
</comment>
<name>A0ABS1KYY6_9BACT</name>
<reference evidence="1 2" key="1">
    <citation type="submission" date="2021-01" db="EMBL/GenBank/DDBJ databases">
        <title>Chryseolinea sp. Jin1 Genome sequencing and assembly.</title>
        <authorList>
            <person name="Kim I."/>
        </authorList>
    </citation>
    <scope>NUCLEOTIDE SEQUENCE [LARGE SCALE GENOMIC DNA]</scope>
    <source>
        <strain evidence="1 2">Jin1</strain>
    </source>
</reference>